<name>A0A1M4UUG8_9FIRM</name>
<dbReference type="EMBL" id="FQUW01000007">
    <property type="protein sequence ID" value="SHE60325.1"/>
    <property type="molecule type" value="Genomic_DNA"/>
</dbReference>
<evidence type="ECO:0000313" key="2">
    <source>
        <dbReference type="EMBL" id="SHE60325.1"/>
    </source>
</evidence>
<protein>
    <submittedName>
        <fullName evidence="2">Uncharacterized protein</fullName>
    </submittedName>
</protein>
<feature type="coiled-coil region" evidence="1">
    <location>
        <begin position="3"/>
        <end position="54"/>
    </location>
</feature>
<proteinExistence type="predicted"/>
<organism evidence="2 3">
    <name type="scientific">Desulfofundulus australicus DSM 11792</name>
    <dbReference type="NCBI Taxonomy" id="1121425"/>
    <lineage>
        <taxon>Bacteria</taxon>
        <taxon>Bacillati</taxon>
        <taxon>Bacillota</taxon>
        <taxon>Clostridia</taxon>
        <taxon>Eubacteriales</taxon>
        <taxon>Peptococcaceae</taxon>
        <taxon>Desulfofundulus</taxon>
    </lineage>
</organism>
<dbReference type="AlphaFoldDB" id="A0A1M4UUG8"/>
<dbReference type="Proteomes" id="UP000184196">
    <property type="component" value="Unassembled WGS sequence"/>
</dbReference>
<reference evidence="3" key="1">
    <citation type="submission" date="2016-11" db="EMBL/GenBank/DDBJ databases">
        <authorList>
            <person name="Varghese N."/>
            <person name="Submissions S."/>
        </authorList>
    </citation>
    <scope>NUCLEOTIDE SEQUENCE [LARGE SCALE GENOMIC DNA]</scope>
    <source>
        <strain evidence="3">DSM 11792</strain>
    </source>
</reference>
<gene>
    <name evidence="2" type="ORF">SAMN02745218_00573</name>
</gene>
<sequence>MGGEDLEKQIILLKEEIDELKRRWPAHSVKAEMVERLEELEEKLERLRLLQESK</sequence>
<keyword evidence="1" id="KW-0175">Coiled coil</keyword>
<accession>A0A1M4UUG8</accession>
<evidence type="ECO:0000256" key="1">
    <source>
        <dbReference type="SAM" id="Coils"/>
    </source>
</evidence>
<dbReference type="RefSeq" id="WP_073163047.1">
    <property type="nucleotide sequence ID" value="NZ_FQUW01000007.1"/>
</dbReference>
<evidence type="ECO:0000313" key="3">
    <source>
        <dbReference type="Proteomes" id="UP000184196"/>
    </source>
</evidence>
<keyword evidence="3" id="KW-1185">Reference proteome</keyword>